<dbReference type="PANTHER" id="PTHR43300">
    <property type="entry name" value="ACETYLTRANSFERASE"/>
    <property type="match status" value="1"/>
</dbReference>
<dbReference type="RefSeq" id="WP_252740610.1">
    <property type="nucleotide sequence ID" value="NZ_JAMXIB010000003.1"/>
</dbReference>
<evidence type="ECO:0000256" key="2">
    <source>
        <dbReference type="ARBA" id="ARBA00022605"/>
    </source>
</evidence>
<evidence type="ECO:0000256" key="6">
    <source>
        <dbReference type="ARBA" id="ARBA00023154"/>
    </source>
</evidence>
<sequence length="215" mass="22524">MLIIGAGGLASEILEIIHRQGLTNDLAFYDDVNHYSDYRLFDNFPILSNLEAAKFYLSTTSPNVILGVGTPSTRKFLADKFTSLGGVLTSTIDNRAIIGSYGVEVGDGCNILAGAAVSNKVKIGKGCLIYYNSSITHDCHLGNFVEVSPGAQILGRVAIGNYASIGSNSTILPDVTVGSGAIVGAGAVVTKNVPENCVVVGIPARVIRKNQDFAT</sequence>
<dbReference type="InterPro" id="IPR011004">
    <property type="entry name" value="Trimer_LpxA-like_sf"/>
</dbReference>
<evidence type="ECO:0000256" key="1">
    <source>
        <dbReference type="ARBA" id="ARBA00007274"/>
    </source>
</evidence>
<evidence type="ECO:0000256" key="4">
    <source>
        <dbReference type="ARBA" id="ARBA00022737"/>
    </source>
</evidence>
<comment type="caution">
    <text evidence="9">The sequence shown here is derived from an EMBL/GenBank/DDBJ whole genome shotgun (WGS) entry which is preliminary data.</text>
</comment>
<evidence type="ECO:0000256" key="5">
    <source>
        <dbReference type="ARBA" id="ARBA00022915"/>
    </source>
</evidence>
<dbReference type="Pfam" id="PF17836">
    <property type="entry name" value="PglD_N"/>
    <property type="match status" value="1"/>
</dbReference>
<feature type="domain" description="PglD N-terminal" evidence="8">
    <location>
        <begin position="2"/>
        <end position="80"/>
    </location>
</feature>
<dbReference type="Pfam" id="PF00132">
    <property type="entry name" value="Hexapep"/>
    <property type="match status" value="1"/>
</dbReference>
<keyword evidence="2" id="KW-0028">Amino-acid biosynthesis</keyword>
<gene>
    <name evidence="9" type="ORF">NG653_05145</name>
</gene>
<evidence type="ECO:0000256" key="3">
    <source>
        <dbReference type="ARBA" id="ARBA00022679"/>
    </source>
</evidence>
<evidence type="ECO:0000313" key="10">
    <source>
        <dbReference type="Proteomes" id="UP001206312"/>
    </source>
</evidence>
<evidence type="ECO:0000313" key="9">
    <source>
        <dbReference type="EMBL" id="MCO5724229.1"/>
    </source>
</evidence>
<accession>A0ABT1AX10</accession>
<evidence type="ECO:0000256" key="7">
    <source>
        <dbReference type="ARBA" id="ARBA00023315"/>
    </source>
</evidence>
<reference evidence="9 10" key="1">
    <citation type="submission" date="2022-06" db="EMBL/GenBank/DDBJ databases">
        <authorList>
            <person name="Xuan X."/>
        </authorList>
    </citation>
    <scope>NUCLEOTIDE SEQUENCE [LARGE SCALE GENOMIC DNA]</scope>
    <source>
        <strain evidence="9 10">2V75</strain>
    </source>
</reference>
<keyword evidence="10" id="KW-1185">Reference proteome</keyword>
<dbReference type="InterPro" id="IPR041561">
    <property type="entry name" value="PglD_N"/>
</dbReference>
<keyword evidence="4" id="KW-0677">Repeat</keyword>
<dbReference type="CDD" id="cd03360">
    <property type="entry name" value="LbH_AT_putative"/>
    <property type="match status" value="1"/>
</dbReference>
<protein>
    <submittedName>
        <fullName evidence="9">NeuD/PglB/VioB family sugar acetyltransferase</fullName>
    </submittedName>
</protein>
<organism evidence="9 10">
    <name type="scientific">Robiginitalea marina</name>
    <dbReference type="NCBI Taxonomy" id="2954105"/>
    <lineage>
        <taxon>Bacteria</taxon>
        <taxon>Pseudomonadati</taxon>
        <taxon>Bacteroidota</taxon>
        <taxon>Flavobacteriia</taxon>
        <taxon>Flavobacteriales</taxon>
        <taxon>Flavobacteriaceae</taxon>
        <taxon>Robiginitalea</taxon>
    </lineage>
</organism>
<dbReference type="Gene3D" id="3.40.50.20">
    <property type="match status" value="1"/>
</dbReference>
<dbReference type="NCBIfam" id="TIGR03570">
    <property type="entry name" value="NeuD_NnaD"/>
    <property type="match status" value="1"/>
</dbReference>
<dbReference type="EMBL" id="JAMXIB010000003">
    <property type="protein sequence ID" value="MCO5724229.1"/>
    <property type="molecule type" value="Genomic_DNA"/>
</dbReference>
<dbReference type="Proteomes" id="UP001206312">
    <property type="component" value="Unassembled WGS sequence"/>
</dbReference>
<name>A0ABT1AX10_9FLAO</name>
<dbReference type="InterPro" id="IPR018357">
    <property type="entry name" value="Hexapep_transf_CS"/>
</dbReference>
<keyword evidence="3" id="KW-0808">Transferase</keyword>
<keyword evidence="7" id="KW-0012">Acyltransferase</keyword>
<comment type="similarity">
    <text evidence="1">Belongs to the transferase hexapeptide repeat family.</text>
</comment>
<dbReference type="PANTHER" id="PTHR43300:SF10">
    <property type="entry name" value="2,3,4,5-TETRAHYDROPYRIDINE-2,6-DICARBOXYLATE N-ACETYLTRANSFERASE"/>
    <property type="match status" value="1"/>
</dbReference>
<dbReference type="InterPro" id="IPR001451">
    <property type="entry name" value="Hexapep"/>
</dbReference>
<evidence type="ECO:0000259" key="8">
    <source>
        <dbReference type="Pfam" id="PF17836"/>
    </source>
</evidence>
<dbReference type="Gene3D" id="2.160.10.10">
    <property type="entry name" value="Hexapeptide repeat proteins"/>
    <property type="match status" value="1"/>
</dbReference>
<keyword evidence="5" id="KW-0220">Diaminopimelate biosynthesis</keyword>
<dbReference type="PROSITE" id="PS00101">
    <property type="entry name" value="HEXAPEP_TRANSFERASES"/>
    <property type="match status" value="1"/>
</dbReference>
<keyword evidence="6" id="KW-0457">Lysine biosynthesis</keyword>
<dbReference type="SUPFAM" id="SSF51161">
    <property type="entry name" value="Trimeric LpxA-like enzymes"/>
    <property type="match status" value="1"/>
</dbReference>
<dbReference type="InterPro" id="IPR050179">
    <property type="entry name" value="Trans_hexapeptide_repeat"/>
</dbReference>
<dbReference type="InterPro" id="IPR020019">
    <property type="entry name" value="AcTrfase_PglD-like"/>
</dbReference>
<proteinExistence type="inferred from homology"/>